<evidence type="ECO:0000313" key="3">
    <source>
        <dbReference type="EMBL" id="KAK7688401.1"/>
    </source>
</evidence>
<organism evidence="3 4">
    <name type="scientific">Cerrena zonata</name>
    <dbReference type="NCBI Taxonomy" id="2478898"/>
    <lineage>
        <taxon>Eukaryota</taxon>
        <taxon>Fungi</taxon>
        <taxon>Dikarya</taxon>
        <taxon>Basidiomycota</taxon>
        <taxon>Agaricomycotina</taxon>
        <taxon>Agaricomycetes</taxon>
        <taxon>Polyporales</taxon>
        <taxon>Cerrenaceae</taxon>
        <taxon>Cerrena</taxon>
    </lineage>
</organism>
<dbReference type="AlphaFoldDB" id="A0AAW0G4Z0"/>
<name>A0AAW0G4Z0_9APHY</name>
<dbReference type="Proteomes" id="UP001385951">
    <property type="component" value="Unassembled WGS sequence"/>
</dbReference>
<feature type="domain" description="Fungal-type protein kinase" evidence="2">
    <location>
        <begin position="23"/>
        <end position="59"/>
    </location>
</feature>
<protein>
    <recommendedName>
        <fullName evidence="2">Fungal-type protein kinase domain-containing protein</fullName>
    </recommendedName>
</protein>
<feature type="region of interest" description="Disordered" evidence="1">
    <location>
        <begin position="169"/>
        <end position="283"/>
    </location>
</feature>
<dbReference type="Pfam" id="PF17667">
    <property type="entry name" value="Pkinase_fungal"/>
    <property type="match status" value="1"/>
</dbReference>
<proteinExistence type="predicted"/>
<evidence type="ECO:0000259" key="2">
    <source>
        <dbReference type="Pfam" id="PF17667"/>
    </source>
</evidence>
<feature type="compositionally biased region" description="Acidic residues" evidence="1">
    <location>
        <begin position="187"/>
        <end position="200"/>
    </location>
</feature>
<evidence type="ECO:0000313" key="4">
    <source>
        <dbReference type="Proteomes" id="UP001385951"/>
    </source>
</evidence>
<dbReference type="EMBL" id="JASBNA010000011">
    <property type="protein sequence ID" value="KAK7688401.1"/>
    <property type="molecule type" value="Genomic_DNA"/>
</dbReference>
<accession>A0AAW0G4Z0</accession>
<reference evidence="3 4" key="1">
    <citation type="submission" date="2022-09" db="EMBL/GenBank/DDBJ databases">
        <authorList>
            <person name="Palmer J.M."/>
        </authorList>
    </citation>
    <scope>NUCLEOTIDE SEQUENCE [LARGE SCALE GENOMIC DNA]</scope>
    <source>
        <strain evidence="3 4">DSM 7382</strain>
    </source>
</reference>
<gene>
    <name evidence="3" type="ORF">QCA50_008774</name>
</gene>
<keyword evidence="4" id="KW-1185">Reference proteome</keyword>
<evidence type="ECO:0000256" key="1">
    <source>
        <dbReference type="SAM" id="MobiDB-lite"/>
    </source>
</evidence>
<dbReference type="InterPro" id="IPR040976">
    <property type="entry name" value="Pkinase_fungal"/>
</dbReference>
<sequence>MLSLPAAPYVSSRCVCIFNPTNNCLQGTWQFISIPLLDDAKKAHDIFDDLESLLWVLLFFAVHYFKYRGAFNMRVFNEVCEYSDETNGTILMGGDSKLRWLQSPRITFECKPLQAFFNSFRSFHRERHWKIALSTDNEEEKKVLEDYEAETQKDIYKLVSHFDNILNDPNTDWSGQDAIGILPEEIPPPEDDKPDEEMDEPEVHPQPIPEVKGPQAKGKRGQKRTRDNLGPEDDNDRRRKRIATSKSNEDRGTEGMGKSVTHARRRRIPAAPCNRVLRPQTRQ</sequence>
<comment type="caution">
    <text evidence="3">The sequence shown here is derived from an EMBL/GenBank/DDBJ whole genome shotgun (WGS) entry which is preliminary data.</text>
</comment>